<dbReference type="Pfam" id="PF13474">
    <property type="entry name" value="SnoaL_3"/>
    <property type="match status" value="1"/>
</dbReference>
<accession>A0ABU1FI69</accession>
<dbReference type="RefSeq" id="WP_310520071.1">
    <property type="nucleotide sequence ID" value="NZ_BAABBS010000003.1"/>
</dbReference>
<keyword evidence="3" id="KW-1185">Reference proteome</keyword>
<dbReference type="InterPro" id="IPR032710">
    <property type="entry name" value="NTF2-like_dom_sf"/>
</dbReference>
<evidence type="ECO:0000313" key="2">
    <source>
        <dbReference type="EMBL" id="MDR5691453.1"/>
    </source>
</evidence>
<sequence length="143" mass="15556">MTEPRTPSVEEVEAAASAIVDAFAATDGARYFATFAPDATFVFHTEPARLDDRAAYERLWDEWVASGWRVVSCESTKRHVQPLPGGAVFTHSVATTVETGDGRESYRERETIVFRTDATGDLIAVHEHLSPDPADAASADDDA</sequence>
<gene>
    <name evidence="2" type="ORF">RH861_05180</name>
</gene>
<comment type="caution">
    <text evidence="2">The sequence shown here is derived from an EMBL/GenBank/DDBJ whole genome shotgun (WGS) entry which is preliminary data.</text>
</comment>
<organism evidence="2 3">
    <name type="scientific">Agromyces indicus</name>
    <dbReference type="NCBI Taxonomy" id="758919"/>
    <lineage>
        <taxon>Bacteria</taxon>
        <taxon>Bacillati</taxon>
        <taxon>Actinomycetota</taxon>
        <taxon>Actinomycetes</taxon>
        <taxon>Micrococcales</taxon>
        <taxon>Microbacteriaceae</taxon>
        <taxon>Agromyces</taxon>
    </lineage>
</organism>
<dbReference type="Gene3D" id="3.10.450.50">
    <property type="match status" value="1"/>
</dbReference>
<dbReference type="SUPFAM" id="SSF54427">
    <property type="entry name" value="NTF2-like"/>
    <property type="match status" value="1"/>
</dbReference>
<feature type="domain" description="SnoaL-like" evidence="1">
    <location>
        <begin position="12"/>
        <end position="130"/>
    </location>
</feature>
<dbReference type="EMBL" id="JAVKGS010000001">
    <property type="protein sequence ID" value="MDR5691453.1"/>
    <property type="molecule type" value="Genomic_DNA"/>
</dbReference>
<evidence type="ECO:0000313" key="3">
    <source>
        <dbReference type="Proteomes" id="UP001260072"/>
    </source>
</evidence>
<proteinExistence type="predicted"/>
<evidence type="ECO:0000259" key="1">
    <source>
        <dbReference type="Pfam" id="PF13474"/>
    </source>
</evidence>
<dbReference type="Proteomes" id="UP001260072">
    <property type="component" value="Unassembled WGS sequence"/>
</dbReference>
<protein>
    <submittedName>
        <fullName evidence="2">Nuclear transport factor 2 family protein</fullName>
    </submittedName>
</protein>
<dbReference type="InterPro" id="IPR037401">
    <property type="entry name" value="SnoaL-like"/>
</dbReference>
<name>A0ABU1FI69_9MICO</name>
<reference evidence="3" key="1">
    <citation type="submission" date="2023-07" db="EMBL/GenBank/DDBJ databases">
        <title>Description of three actinobacteria isolated from air of manufacturing shop in a pharmaceutical factory.</title>
        <authorList>
            <person name="Zhang D.-F."/>
        </authorList>
    </citation>
    <scope>NUCLEOTIDE SEQUENCE [LARGE SCALE GENOMIC DNA]</scope>
    <source>
        <strain evidence="3">CCTCC AB 2011122</strain>
    </source>
</reference>